<evidence type="ECO:0000256" key="1">
    <source>
        <dbReference type="SAM" id="Phobius"/>
    </source>
</evidence>
<dbReference type="EMBL" id="CP095474">
    <property type="protein sequence ID" value="URN15583.1"/>
    <property type="molecule type" value="Genomic_DNA"/>
</dbReference>
<evidence type="ECO:0000313" key="2">
    <source>
        <dbReference type="EMBL" id="URN15583.1"/>
    </source>
</evidence>
<keyword evidence="1" id="KW-1133">Transmembrane helix</keyword>
<feature type="transmembrane region" description="Helical" evidence="1">
    <location>
        <begin position="161"/>
        <end position="185"/>
    </location>
</feature>
<evidence type="ECO:0000313" key="3">
    <source>
        <dbReference type="Proteomes" id="UP001056383"/>
    </source>
</evidence>
<sequence>MRTTLPPPEPASARPGRFRAAWRAAHQPAEGVSRRMRLIAYAVPLAVLPSGVWRLPAAFSYGVPPGEWVYIAFLSIVSEALAFTAIGLVARWGEVFPRWVPLLRGRRVPVKAAVVPAAVGAVVLTLLWTVAVPVTEVMDVTIRGGEVPSDYPGRAGGWEAAWFYLCYAPLVLWGPLLGVLTVAYARRRRAAPRS</sequence>
<accession>A0ABY4TBI2</accession>
<feature type="transmembrane region" description="Helical" evidence="1">
    <location>
        <begin position="68"/>
        <end position="90"/>
    </location>
</feature>
<feature type="transmembrane region" description="Helical" evidence="1">
    <location>
        <begin position="110"/>
        <end position="131"/>
    </location>
</feature>
<keyword evidence="1" id="KW-0472">Membrane</keyword>
<dbReference type="Proteomes" id="UP001056383">
    <property type="component" value="Chromosome"/>
</dbReference>
<dbReference type="RefSeq" id="WP_010469993.1">
    <property type="nucleotide sequence ID" value="NZ_CP095474.1"/>
</dbReference>
<proteinExistence type="predicted"/>
<name>A0ABY4TBI2_9ACTN</name>
<keyword evidence="3" id="KW-1185">Reference proteome</keyword>
<keyword evidence="1" id="KW-0812">Transmembrane</keyword>
<reference evidence="2" key="1">
    <citation type="submission" date="2022-04" db="EMBL/GenBank/DDBJ databases">
        <title>Systematic whole-genome sequencing reveals an unexpected diversity among actinomycetoma pathogens and provides insights into their antibacterial susceptibilities.</title>
        <authorList>
            <person name="Watson A.K."/>
            <person name="Kepplinger B."/>
            <person name="Bakhiet S.M."/>
            <person name="Mhmoud N.A."/>
            <person name="Chapman J."/>
            <person name="Allenby N."/>
            <person name="Mickiewicz K."/>
            <person name="Goodfellow M."/>
            <person name="Fahal A.H."/>
            <person name="Errington J."/>
        </authorList>
    </citation>
    <scope>NUCLEOTIDE SEQUENCE</scope>
    <source>
        <strain evidence="2">SD 504</strain>
    </source>
</reference>
<feature type="transmembrane region" description="Helical" evidence="1">
    <location>
        <begin position="38"/>
        <end position="56"/>
    </location>
</feature>
<gene>
    <name evidence="2" type="ORF">MW084_06035</name>
</gene>
<organism evidence="2 3">
    <name type="scientific">Streptomyces sudanensis</name>
    <dbReference type="NCBI Taxonomy" id="436397"/>
    <lineage>
        <taxon>Bacteria</taxon>
        <taxon>Bacillati</taxon>
        <taxon>Actinomycetota</taxon>
        <taxon>Actinomycetes</taxon>
        <taxon>Kitasatosporales</taxon>
        <taxon>Streptomycetaceae</taxon>
        <taxon>Streptomyces</taxon>
    </lineage>
</organism>
<protein>
    <submittedName>
        <fullName evidence="2">Uncharacterized protein</fullName>
    </submittedName>
</protein>